<protein>
    <submittedName>
        <fullName evidence="1">Uncharacterized protein</fullName>
    </submittedName>
</protein>
<proteinExistence type="predicted"/>
<comment type="caution">
    <text evidence="1">The sequence shown here is derived from an EMBL/GenBank/DDBJ whole genome shotgun (WGS) entry which is preliminary data.</text>
</comment>
<name>A0A5D4SA20_9BACI</name>
<evidence type="ECO:0000313" key="1">
    <source>
        <dbReference type="EMBL" id="TYS60485.1"/>
    </source>
</evidence>
<dbReference type="EMBL" id="VTEV01000015">
    <property type="protein sequence ID" value="TYS60485.1"/>
    <property type="molecule type" value="Genomic_DNA"/>
</dbReference>
<dbReference type="AlphaFoldDB" id="A0A5D4SA20"/>
<reference evidence="1 2" key="1">
    <citation type="submission" date="2019-08" db="EMBL/GenBank/DDBJ databases">
        <title>Bacillus genomes from the desert of Cuatro Cienegas, Coahuila.</title>
        <authorList>
            <person name="Olmedo-Alvarez G."/>
        </authorList>
    </citation>
    <scope>NUCLEOTIDE SEQUENCE [LARGE SCALE GENOMIC DNA]</scope>
    <source>
        <strain evidence="1 2">CH28_1T</strain>
    </source>
</reference>
<organism evidence="1 2">
    <name type="scientific">Sutcliffiella horikoshii</name>
    <dbReference type="NCBI Taxonomy" id="79883"/>
    <lineage>
        <taxon>Bacteria</taxon>
        <taxon>Bacillati</taxon>
        <taxon>Bacillota</taxon>
        <taxon>Bacilli</taxon>
        <taxon>Bacillales</taxon>
        <taxon>Bacillaceae</taxon>
        <taxon>Sutcliffiella</taxon>
    </lineage>
</organism>
<sequence>MTSVSKKVVKQWLEYYHELQAGEALENGFSFGGPKPEDGVTSGQLNKIMLDQAINAMPLKLYQAASCRFIRDLSTRDALRELNCSRGTYFKRNRDCINFVYAYVNGLEFDLEKLKETYR</sequence>
<dbReference type="OrthoDB" id="2939576at2"/>
<evidence type="ECO:0000313" key="2">
    <source>
        <dbReference type="Proteomes" id="UP000322524"/>
    </source>
</evidence>
<dbReference type="RefSeq" id="WP_148990191.1">
    <property type="nucleotide sequence ID" value="NZ_VTEV01000015.1"/>
</dbReference>
<accession>A0A5D4SA20</accession>
<dbReference type="Proteomes" id="UP000322524">
    <property type="component" value="Unassembled WGS sequence"/>
</dbReference>
<gene>
    <name evidence="1" type="ORF">FZC76_21685</name>
</gene>